<dbReference type="STRING" id="1184151.AW736_06860"/>
<gene>
    <name evidence="8" type="ORF">AW736_06860</name>
</gene>
<keyword evidence="3 7" id="KW-0812">Transmembrane</keyword>
<dbReference type="NCBIfam" id="TIGR00765">
    <property type="entry name" value="yihY_not_rbn"/>
    <property type="match status" value="1"/>
</dbReference>
<accession>A0A178IN71</accession>
<evidence type="ECO:0000256" key="5">
    <source>
        <dbReference type="ARBA" id="ARBA00023136"/>
    </source>
</evidence>
<keyword evidence="9" id="KW-1185">Reference proteome</keyword>
<feature type="transmembrane region" description="Helical" evidence="7">
    <location>
        <begin position="54"/>
        <end position="80"/>
    </location>
</feature>
<evidence type="ECO:0000313" key="9">
    <source>
        <dbReference type="Proteomes" id="UP000078486"/>
    </source>
</evidence>
<reference evidence="8 9" key="1">
    <citation type="submission" date="2016-01" db="EMBL/GenBank/DDBJ databases">
        <title>High potential of lignocellulose degradation of a new Verrucomicrobia species.</title>
        <authorList>
            <person name="Wang Y."/>
            <person name="Shi Y."/>
            <person name="Qiu Z."/>
            <person name="Liu S."/>
            <person name="Yang H."/>
        </authorList>
    </citation>
    <scope>NUCLEOTIDE SEQUENCE [LARGE SCALE GENOMIC DNA]</scope>
    <source>
        <strain evidence="8 9">TSB47</strain>
    </source>
</reference>
<dbReference type="InterPro" id="IPR036197">
    <property type="entry name" value="NarG-like_sf"/>
</dbReference>
<feature type="transmembrane region" description="Helical" evidence="7">
    <location>
        <begin position="161"/>
        <end position="181"/>
    </location>
</feature>
<feature type="transmembrane region" description="Helical" evidence="7">
    <location>
        <begin position="243"/>
        <end position="265"/>
    </location>
</feature>
<protein>
    <submittedName>
        <fullName evidence="8">Uncharacterized protein</fullName>
    </submittedName>
</protein>
<sequence>MPTLWKRTAHLFKKEIWQPQYIADRTPRGLAYAFLRIVSITVTGILATRATSRAAALSFTTLLSLGPLVALAVLVAGFTIKNNPDFVADKLNELITFIAPQVDQYEDLRQQEEDDGRRMPAFENPPPADNGDGDSAPAEKVVRPEIVELINNFVASARSGAVGGVSAISFIVIVLFLFSGIEGVFNDIWGVRRGRSWLTRVVFYWTILSLGAVLFFIAVGTVSAATFVAFFDEKIPFGAHILQIAKFLLPVLSIALVLGVLTLFYRYIPNTHVHWRAAFAGAVAMAVMLVGNNLLAFLYFSRVNMTRSLYGSLGVVLVLMFGLYIFWMIVLIGGQISYAVQNVHFRNSQVAWGTLTESTRERLTLGVFLTIARRFQACLPPCTLTQISTAVTVPTQILNECINRLTDLGLVSRVPPGEHDAPGEYLYQPALPLNRITLAEFKHRFENHGEDPAGDTIDGLDPLIKHYHDAIRELDRQDTFQATLDQLFEAHPFADTNPPFAFGQPVRKSGAIN</sequence>
<organism evidence="8 9">
    <name type="scientific">Termitidicoccus mucosus</name>
    <dbReference type="NCBI Taxonomy" id="1184151"/>
    <lineage>
        <taxon>Bacteria</taxon>
        <taxon>Pseudomonadati</taxon>
        <taxon>Verrucomicrobiota</taxon>
        <taxon>Opitutia</taxon>
        <taxon>Opitutales</taxon>
        <taxon>Opitutaceae</taxon>
        <taxon>Termitidicoccus</taxon>
    </lineage>
</organism>
<feature type="transmembrane region" description="Helical" evidence="7">
    <location>
        <begin position="312"/>
        <end position="332"/>
    </location>
</feature>
<evidence type="ECO:0000256" key="3">
    <source>
        <dbReference type="ARBA" id="ARBA00022692"/>
    </source>
</evidence>
<feature type="region of interest" description="Disordered" evidence="6">
    <location>
        <begin position="109"/>
        <end position="136"/>
    </location>
</feature>
<feature type="transmembrane region" description="Helical" evidence="7">
    <location>
        <begin position="29"/>
        <end position="47"/>
    </location>
</feature>
<feature type="compositionally biased region" description="Basic and acidic residues" evidence="6">
    <location>
        <begin position="109"/>
        <end position="120"/>
    </location>
</feature>
<evidence type="ECO:0000256" key="6">
    <source>
        <dbReference type="SAM" id="MobiDB-lite"/>
    </source>
</evidence>
<dbReference type="Pfam" id="PF03631">
    <property type="entry name" value="Virul_fac_BrkB"/>
    <property type="match status" value="1"/>
</dbReference>
<dbReference type="AlphaFoldDB" id="A0A178IN71"/>
<dbReference type="InterPro" id="IPR017039">
    <property type="entry name" value="Virul_fac_BrkB"/>
</dbReference>
<feature type="transmembrane region" description="Helical" evidence="7">
    <location>
        <begin position="277"/>
        <end position="300"/>
    </location>
</feature>
<evidence type="ECO:0000256" key="7">
    <source>
        <dbReference type="SAM" id="Phobius"/>
    </source>
</evidence>
<proteinExistence type="predicted"/>
<dbReference type="EMBL" id="LRRQ01000053">
    <property type="protein sequence ID" value="OAM90639.1"/>
    <property type="molecule type" value="Genomic_DNA"/>
</dbReference>
<evidence type="ECO:0000256" key="2">
    <source>
        <dbReference type="ARBA" id="ARBA00022475"/>
    </source>
</evidence>
<evidence type="ECO:0000256" key="1">
    <source>
        <dbReference type="ARBA" id="ARBA00004651"/>
    </source>
</evidence>
<keyword evidence="4 7" id="KW-1133">Transmembrane helix</keyword>
<dbReference type="SUPFAM" id="SSF103501">
    <property type="entry name" value="Respiratory nitrate reductase 1 gamma chain"/>
    <property type="match status" value="1"/>
</dbReference>
<evidence type="ECO:0000313" key="8">
    <source>
        <dbReference type="EMBL" id="OAM90639.1"/>
    </source>
</evidence>
<dbReference type="PANTHER" id="PTHR30213:SF0">
    <property type="entry name" value="UPF0761 MEMBRANE PROTEIN YIHY"/>
    <property type="match status" value="1"/>
</dbReference>
<comment type="subcellular location">
    <subcellularLocation>
        <location evidence="1">Cell membrane</location>
        <topology evidence="1">Multi-pass membrane protein</topology>
    </subcellularLocation>
</comment>
<name>A0A178IN71_9BACT</name>
<dbReference type="Proteomes" id="UP000078486">
    <property type="component" value="Unassembled WGS sequence"/>
</dbReference>
<dbReference type="PANTHER" id="PTHR30213">
    <property type="entry name" value="INNER MEMBRANE PROTEIN YHJD"/>
    <property type="match status" value="1"/>
</dbReference>
<dbReference type="GO" id="GO:0005886">
    <property type="term" value="C:plasma membrane"/>
    <property type="evidence" value="ECO:0007669"/>
    <property type="project" value="UniProtKB-SubCell"/>
</dbReference>
<keyword evidence="5 7" id="KW-0472">Membrane</keyword>
<keyword evidence="2" id="KW-1003">Cell membrane</keyword>
<evidence type="ECO:0000256" key="4">
    <source>
        <dbReference type="ARBA" id="ARBA00022989"/>
    </source>
</evidence>
<feature type="transmembrane region" description="Helical" evidence="7">
    <location>
        <begin position="202"/>
        <end position="231"/>
    </location>
</feature>
<comment type="caution">
    <text evidence="8">The sequence shown here is derived from an EMBL/GenBank/DDBJ whole genome shotgun (WGS) entry which is preliminary data.</text>
</comment>